<dbReference type="Gene3D" id="3.40.1360.10">
    <property type="match status" value="1"/>
</dbReference>
<dbReference type="Proteomes" id="UP001156682">
    <property type="component" value="Unassembled WGS sequence"/>
</dbReference>
<dbReference type="SUPFAM" id="SSF56731">
    <property type="entry name" value="DNA primase core"/>
    <property type="match status" value="1"/>
</dbReference>
<dbReference type="SUPFAM" id="SSF52540">
    <property type="entry name" value="P-loop containing nucleoside triphosphate hydrolases"/>
    <property type="match status" value="1"/>
</dbReference>
<evidence type="ECO:0000313" key="2">
    <source>
        <dbReference type="EMBL" id="GLR62568.1"/>
    </source>
</evidence>
<proteinExistence type="predicted"/>
<dbReference type="EMBL" id="BSOR01000001">
    <property type="protein sequence ID" value="GLR62568.1"/>
    <property type="molecule type" value="Genomic_DNA"/>
</dbReference>
<dbReference type="PROSITE" id="PS50880">
    <property type="entry name" value="TOPRIM"/>
    <property type="match status" value="1"/>
</dbReference>
<sequence>MLDKDLTLAITQRLADEFQFKQQGDYLRGLCPSCGKAEAFTKVGQPFVIFCGRLNNCGVNHTARHLFADLFENWSKRYPSSVNDPNATARAYLKYDRQFNLTLLGNAWQQGALPLQDGSFAATIKFPLWGNHYWQRVMDTDQIPLLKSPEGLVKGQAKKARFSAGIKYSGKCWVPPNMQLQKGDRVYIVEGIFDAIALWMYGIKAIAAFSCNNLPSKFIEQHQDWGIEWVLAYDNDAAGHKAALKFKQVLLEQAQQVVIELTPSKDLDWDDCHRLGKLKENDFWEACRYQGDLLQAESASEYAQVMYEHKSFSQRVFEFSNATWSIKVDSTEYEQELQDNTLPSLAFHKASKINRISNCIQEFLYIERDELADDQNYVLKLRYENGHPDQIILLPGSCIDSPSSLNKALLQRGSGALFTGNTQDLNTLQNRWFKTIRTIQSLPFIGYDRLSKTYVYQTFAVRDGRVIERNNDGYFELGKLGLKTNLKSPHVNYSGQFNPHWVSDLWDAFGTQGLITLGFWTSTLFAQQIRYRHKSLPFLEITGEPGAGKSTLIEILWAACGRDYEGFDPAKARPAAIRRTFNQVSNLPVVLIESDYTEEKKHFAQFTFDSIKPLYDGRGTGSIGIANRGNDTEEAMFQGAIIIAQNTEVQGQPAILERINALRFNRAKRETIPAAQRLINASKQADFASFLPQVIKQEKTWLACFEKAMSTYEETLWNAPLKGHNSQAVKNNRLVLNHLQLMAAVATLPLIFGDQHITQDMVKACEAQVLTMLAERHKRIAGDSPIIEEFWETYHYINDQAPEYASEGNQVIENRLNHSNNPDTDIAINIPHFMDLCRTFNQPMFDPKELKKHLPNSSRYPYREQKKVWSRIKKRTLSCWVFNVK</sequence>
<feature type="domain" description="Toprim" evidence="1">
    <location>
        <begin position="184"/>
        <end position="265"/>
    </location>
</feature>
<dbReference type="InterPro" id="IPR027417">
    <property type="entry name" value="P-loop_NTPase"/>
</dbReference>
<dbReference type="PANTHER" id="PTHR30313:SF2">
    <property type="entry name" value="DNA PRIMASE"/>
    <property type="match status" value="1"/>
</dbReference>
<reference evidence="3" key="1">
    <citation type="journal article" date="2019" name="Int. J. Syst. Evol. Microbiol.">
        <title>The Global Catalogue of Microorganisms (GCM) 10K type strain sequencing project: providing services to taxonomists for standard genome sequencing and annotation.</title>
        <authorList>
            <consortium name="The Broad Institute Genomics Platform"/>
            <consortium name="The Broad Institute Genome Sequencing Center for Infectious Disease"/>
            <person name="Wu L."/>
            <person name="Ma J."/>
        </authorList>
    </citation>
    <scope>NUCLEOTIDE SEQUENCE [LARGE SCALE GENOMIC DNA]</scope>
    <source>
        <strain evidence="3">NBRC 100033</strain>
    </source>
</reference>
<comment type="caution">
    <text evidence="2">The sequence shown here is derived from an EMBL/GenBank/DDBJ whole genome shotgun (WGS) entry which is preliminary data.</text>
</comment>
<dbReference type="InterPro" id="IPR050219">
    <property type="entry name" value="DnaG_primase"/>
</dbReference>
<dbReference type="PANTHER" id="PTHR30313">
    <property type="entry name" value="DNA PRIMASE"/>
    <property type="match status" value="1"/>
</dbReference>
<evidence type="ECO:0000259" key="1">
    <source>
        <dbReference type="PROSITE" id="PS50880"/>
    </source>
</evidence>
<keyword evidence="3" id="KW-1185">Reference proteome</keyword>
<dbReference type="RefSeq" id="WP_027851591.1">
    <property type="nucleotide sequence ID" value="NZ_BSOR01000001.1"/>
</dbReference>
<dbReference type="InterPro" id="IPR034154">
    <property type="entry name" value="TOPRIM_DnaG/twinkle"/>
</dbReference>
<organism evidence="2 3">
    <name type="scientific">Marinospirillum insulare</name>
    <dbReference type="NCBI Taxonomy" id="217169"/>
    <lineage>
        <taxon>Bacteria</taxon>
        <taxon>Pseudomonadati</taxon>
        <taxon>Pseudomonadota</taxon>
        <taxon>Gammaproteobacteria</taxon>
        <taxon>Oceanospirillales</taxon>
        <taxon>Oceanospirillaceae</taxon>
        <taxon>Marinospirillum</taxon>
    </lineage>
</organism>
<dbReference type="InterPro" id="IPR006171">
    <property type="entry name" value="TOPRIM_dom"/>
</dbReference>
<name>A0ABQ5ZX50_9GAMM</name>
<dbReference type="CDD" id="cd01029">
    <property type="entry name" value="TOPRIM_primases"/>
    <property type="match status" value="1"/>
</dbReference>
<gene>
    <name evidence="2" type="primary">orf37</name>
    <name evidence="2" type="ORF">GCM10007878_00030</name>
</gene>
<dbReference type="Pfam" id="PF13155">
    <property type="entry name" value="Toprim_2"/>
    <property type="match status" value="1"/>
</dbReference>
<evidence type="ECO:0000313" key="3">
    <source>
        <dbReference type="Proteomes" id="UP001156682"/>
    </source>
</evidence>
<protein>
    <recommendedName>
        <fullName evidence="1">Toprim domain-containing protein</fullName>
    </recommendedName>
</protein>
<accession>A0ABQ5ZX50</accession>